<dbReference type="Pfam" id="PF05973">
    <property type="entry name" value="Gp49"/>
    <property type="match status" value="1"/>
</dbReference>
<organism evidence="1 2">
    <name type="scientific">Candidatus Wolfebacteria bacterium RIFCSPHIGHO2_01_FULL_48_22</name>
    <dbReference type="NCBI Taxonomy" id="1802555"/>
    <lineage>
        <taxon>Bacteria</taxon>
        <taxon>Candidatus Wolfeibacteriota</taxon>
    </lineage>
</organism>
<evidence type="ECO:0000313" key="2">
    <source>
        <dbReference type="Proteomes" id="UP000177029"/>
    </source>
</evidence>
<gene>
    <name evidence="1" type="ORF">A2755_03070</name>
</gene>
<dbReference type="InterPro" id="IPR035093">
    <property type="entry name" value="RelE/ParE_toxin_dom_sf"/>
</dbReference>
<dbReference type="SUPFAM" id="SSF143011">
    <property type="entry name" value="RelE-like"/>
    <property type="match status" value="1"/>
</dbReference>
<sequence>MEIVFSNARAQKFFENIDKHIRPRVVRGLELLERYGNALGMPHSKALGGGLFELRIIGITHIRFVYAFSRNRIFILHIFHKKTVRIAQHDIAYARAQFKAWRRGIA</sequence>
<dbReference type="AlphaFoldDB" id="A0A1F8DQ59"/>
<comment type="caution">
    <text evidence="1">The sequence shown here is derived from an EMBL/GenBank/DDBJ whole genome shotgun (WGS) entry which is preliminary data.</text>
</comment>
<dbReference type="Proteomes" id="UP000177029">
    <property type="component" value="Unassembled WGS sequence"/>
</dbReference>
<name>A0A1F8DQ59_9BACT</name>
<dbReference type="Gene3D" id="3.30.2310.20">
    <property type="entry name" value="RelE-like"/>
    <property type="match status" value="1"/>
</dbReference>
<dbReference type="InterPro" id="IPR009241">
    <property type="entry name" value="HigB-like"/>
</dbReference>
<accession>A0A1F8DQ59</accession>
<reference evidence="1 2" key="1">
    <citation type="journal article" date="2016" name="Nat. Commun.">
        <title>Thousands of microbial genomes shed light on interconnected biogeochemical processes in an aquifer system.</title>
        <authorList>
            <person name="Anantharaman K."/>
            <person name="Brown C.T."/>
            <person name="Hug L.A."/>
            <person name="Sharon I."/>
            <person name="Castelle C.J."/>
            <person name="Probst A.J."/>
            <person name="Thomas B.C."/>
            <person name="Singh A."/>
            <person name="Wilkins M.J."/>
            <person name="Karaoz U."/>
            <person name="Brodie E.L."/>
            <person name="Williams K.H."/>
            <person name="Hubbard S.S."/>
            <person name="Banfield J.F."/>
        </authorList>
    </citation>
    <scope>NUCLEOTIDE SEQUENCE [LARGE SCALE GENOMIC DNA]</scope>
</reference>
<evidence type="ECO:0000313" key="1">
    <source>
        <dbReference type="EMBL" id="OGM90750.1"/>
    </source>
</evidence>
<proteinExistence type="predicted"/>
<evidence type="ECO:0008006" key="3">
    <source>
        <dbReference type="Google" id="ProtNLM"/>
    </source>
</evidence>
<dbReference type="STRING" id="1802555.A2755_03070"/>
<protein>
    <recommendedName>
        <fullName evidence="3">Addiction module toxin RelE</fullName>
    </recommendedName>
</protein>
<dbReference type="EMBL" id="MGIP01000017">
    <property type="protein sequence ID" value="OGM90750.1"/>
    <property type="molecule type" value="Genomic_DNA"/>
</dbReference>